<evidence type="ECO:0000256" key="1">
    <source>
        <dbReference type="SAM" id="MobiDB-lite"/>
    </source>
</evidence>
<accession>A0A834NRM2</accession>
<reference evidence="2" key="1">
    <citation type="journal article" date="2020" name="G3 (Bethesda)">
        <title>High-Quality Assemblies for Three Invasive Social Wasps from the &lt;i&gt;Vespula&lt;/i&gt; Genus.</title>
        <authorList>
            <person name="Harrop T.W.R."/>
            <person name="Guhlin J."/>
            <person name="McLaughlin G.M."/>
            <person name="Permina E."/>
            <person name="Stockwell P."/>
            <person name="Gilligan J."/>
            <person name="Le Lec M.F."/>
            <person name="Gruber M.A.M."/>
            <person name="Quinn O."/>
            <person name="Lovegrove M."/>
            <person name="Duncan E.J."/>
            <person name="Remnant E.J."/>
            <person name="Van Eeckhoven J."/>
            <person name="Graham B."/>
            <person name="Knapp R.A."/>
            <person name="Langford K.W."/>
            <person name="Kronenberg Z."/>
            <person name="Press M.O."/>
            <person name="Eacker S.M."/>
            <person name="Wilson-Rankin E.E."/>
            <person name="Purcell J."/>
            <person name="Lester P.J."/>
            <person name="Dearden P.K."/>
        </authorList>
    </citation>
    <scope>NUCLEOTIDE SEQUENCE</scope>
    <source>
        <strain evidence="2">Volc-1</strain>
    </source>
</reference>
<dbReference type="Proteomes" id="UP000600918">
    <property type="component" value="Unassembled WGS sequence"/>
</dbReference>
<protein>
    <submittedName>
        <fullName evidence="2">Uncharacterized protein</fullName>
    </submittedName>
</protein>
<evidence type="ECO:0000313" key="2">
    <source>
        <dbReference type="EMBL" id="KAF7416667.1"/>
    </source>
</evidence>
<sequence>MGSQLVCGFPARRHYKNAISGQTAVEEEKKEEEEEEEEDDLNVKPPGWLVECRVNLSEIWRRRSRRHPKGNCLYKRPALPESELFQVAWERHLAGATKKVGDETRWRIGQRGEGVGRRVPTGAVGAINVCYVFRKSQKSMQSYWYQRRWLVIVVSDGDGDGSSSGSDGGGGGSSESIPFEIT</sequence>
<feature type="region of interest" description="Disordered" evidence="1">
    <location>
        <begin position="20"/>
        <end position="42"/>
    </location>
</feature>
<comment type="caution">
    <text evidence="2">The sequence shown here is derived from an EMBL/GenBank/DDBJ whole genome shotgun (WGS) entry which is preliminary data.</text>
</comment>
<feature type="compositionally biased region" description="Acidic residues" evidence="1">
    <location>
        <begin position="29"/>
        <end position="40"/>
    </location>
</feature>
<dbReference type="EMBL" id="JACSDY010000010">
    <property type="protein sequence ID" value="KAF7416667.1"/>
    <property type="molecule type" value="Genomic_DNA"/>
</dbReference>
<gene>
    <name evidence="2" type="ORF">H0235_011198</name>
</gene>
<proteinExistence type="predicted"/>
<feature type="compositionally biased region" description="Gly residues" evidence="1">
    <location>
        <begin position="160"/>
        <end position="173"/>
    </location>
</feature>
<keyword evidence="3" id="KW-1185">Reference proteome</keyword>
<feature type="region of interest" description="Disordered" evidence="1">
    <location>
        <begin position="159"/>
        <end position="182"/>
    </location>
</feature>
<name>A0A834NRM2_VESPE</name>
<organism evidence="2 3">
    <name type="scientific">Vespula pensylvanica</name>
    <name type="common">Western yellow jacket</name>
    <name type="synonym">Wasp</name>
    <dbReference type="NCBI Taxonomy" id="30213"/>
    <lineage>
        <taxon>Eukaryota</taxon>
        <taxon>Metazoa</taxon>
        <taxon>Ecdysozoa</taxon>
        <taxon>Arthropoda</taxon>
        <taxon>Hexapoda</taxon>
        <taxon>Insecta</taxon>
        <taxon>Pterygota</taxon>
        <taxon>Neoptera</taxon>
        <taxon>Endopterygota</taxon>
        <taxon>Hymenoptera</taxon>
        <taxon>Apocrita</taxon>
        <taxon>Aculeata</taxon>
        <taxon>Vespoidea</taxon>
        <taxon>Vespidae</taxon>
        <taxon>Vespinae</taxon>
        <taxon>Vespula</taxon>
    </lineage>
</organism>
<dbReference type="AlphaFoldDB" id="A0A834NRM2"/>
<evidence type="ECO:0000313" key="3">
    <source>
        <dbReference type="Proteomes" id="UP000600918"/>
    </source>
</evidence>